<keyword evidence="2" id="KW-1185">Reference proteome</keyword>
<dbReference type="RefSeq" id="WP_344041804.1">
    <property type="nucleotide sequence ID" value="NZ_BAAAKE010000030.1"/>
</dbReference>
<reference evidence="2" key="1">
    <citation type="journal article" date="2019" name="Int. J. Syst. Evol. Microbiol.">
        <title>The Global Catalogue of Microorganisms (GCM) 10K type strain sequencing project: providing services to taxonomists for standard genome sequencing and annotation.</title>
        <authorList>
            <consortium name="The Broad Institute Genomics Platform"/>
            <consortium name="The Broad Institute Genome Sequencing Center for Infectious Disease"/>
            <person name="Wu L."/>
            <person name="Ma J."/>
        </authorList>
    </citation>
    <scope>NUCLEOTIDE SEQUENCE [LARGE SCALE GENOMIC DNA]</scope>
    <source>
        <strain evidence="2">KCTC 12848</strain>
    </source>
</reference>
<accession>A0ABV9Y2H8</accession>
<dbReference type="Proteomes" id="UP001595833">
    <property type="component" value="Unassembled WGS sequence"/>
</dbReference>
<comment type="caution">
    <text evidence="1">The sequence shown here is derived from an EMBL/GenBank/DDBJ whole genome shotgun (WGS) entry which is preliminary data.</text>
</comment>
<name>A0ABV9Y2H8_9PSEU</name>
<evidence type="ECO:0000313" key="2">
    <source>
        <dbReference type="Proteomes" id="UP001595833"/>
    </source>
</evidence>
<dbReference type="EMBL" id="JBHSJB010000017">
    <property type="protein sequence ID" value="MFC5055750.1"/>
    <property type="molecule type" value="Genomic_DNA"/>
</dbReference>
<evidence type="ECO:0000313" key="1">
    <source>
        <dbReference type="EMBL" id="MFC5055750.1"/>
    </source>
</evidence>
<protein>
    <submittedName>
        <fullName evidence="1">Uncharacterized protein</fullName>
    </submittedName>
</protein>
<proteinExistence type="predicted"/>
<gene>
    <name evidence="1" type="ORF">ACFPFM_18555</name>
</gene>
<organism evidence="1 2">
    <name type="scientific">Saccharothrix xinjiangensis</name>
    <dbReference type="NCBI Taxonomy" id="204798"/>
    <lineage>
        <taxon>Bacteria</taxon>
        <taxon>Bacillati</taxon>
        <taxon>Actinomycetota</taxon>
        <taxon>Actinomycetes</taxon>
        <taxon>Pseudonocardiales</taxon>
        <taxon>Pseudonocardiaceae</taxon>
        <taxon>Saccharothrix</taxon>
    </lineage>
</organism>
<sequence length="79" mass="8242">MPLSHVVTDRDMADGRLVGRVDLAAVLEVAAPVGTSAIVVPSLDHLSTDHDVRRALTARSVEVGVRLIAMGPASSGETR</sequence>